<evidence type="ECO:0000313" key="3">
    <source>
        <dbReference type="Proteomes" id="UP001161247"/>
    </source>
</evidence>
<feature type="domain" description="KIB1-4 beta-propeller" evidence="1">
    <location>
        <begin position="3"/>
        <end position="108"/>
    </location>
</feature>
<dbReference type="Pfam" id="PF03478">
    <property type="entry name" value="Beta-prop_KIB1-4"/>
    <property type="match status" value="1"/>
</dbReference>
<name>A0AAV1DPS8_OLDCO</name>
<dbReference type="InterPro" id="IPR005174">
    <property type="entry name" value="KIB1-4_b-propeller"/>
</dbReference>
<evidence type="ECO:0000259" key="1">
    <source>
        <dbReference type="Pfam" id="PF03478"/>
    </source>
</evidence>
<evidence type="ECO:0000313" key="2">
    <source>
        <dbReference type="EMBL" id="CAI9109699.1"/>
    </source>
</evidence>
<reference evidence="2" key="1">
    <citation type="submission" date="2023-03" db="EMBL/GenBank/DDBJ databases">
        <authorList>
            <person name="Julca I."/>
        </authorList>
    </citation>
    <scope>NUCLEOTIDE SEQUENCE</scope>
</reference>
<keyword evidence="3" id="KW-1185">Reference proteome</keyword>
<organism evidence="2 3">
    <name type="scientific">Oldenlandia corymbosa var. corymbosa</name>
    <dbReference type="NCBI Taxonomy" id="529605"/>
    <lineage>
        <taxon>Eukaryota</taxon>
        <taxon>Viridiplantae</taxon>
        <taxon>Streptophyta</taxon>
        <taxon>Embryophyta</taxon>
        <taxon>Tracheophyta</taxon>
        <taxon>Spermatophyta</taxon>
        <taxon>Magnoliopsida</taxon>
        <taxon>eudicotyledons</taxon>
        <taxon>Gunneridae</taxon>
        <taxon>Pentapetalae</taxon>
        <taxon>asterids</taxon>
        <taxon>lamiids</taxon>
        <taxon>Gentianales</taxon>
        <taxon>Rubiaceae</taxon>
        <taxon>Rubioideae</taxon>
        <taxon>Spermacoceae</taxon>
        <taxon>Hedyotis-Oldenlandia complex</taxon>
        <taxon>Oldenlandia</taxon>
    </lineage>
</organism>
<accession>A0AAV1DPS8</accession>
<protein>
    <submittedName>
        <fullName evidence="2">OLC1v1009572C1</fullName>
    </submittedName>
</protein>
<gene>
    <name evidence="2" type="ORF">OLC1_LOCUS17529</name>
</gene>
<dbReference type="EMBL" id="OX459123">
    <property type="protein sequence ID" value="CAI9109699.1"/>
    <property type="molecule type" value="Genomic_DNA"/>
</dbReference>
<dbReference type="AlphaFoldDB" id="A0AAV1DPS8"/>
<dbReference type="Proteomes" id="UP001161247">
    <property type="component" value="Chromosome 6"/>
</dbReference>
<proteinExistence type="predicted"/>
<sequence>MVLDVNYYNGKFYAIGPSGKLWIYDHNSPTPELKVSRPDYRHCVHRYLVESSSSTGRHLMVIHREVADNRTAGFKVYRLNVEDYKCEEIFGLGGDSIFFFGGRCCILPRKGKRKDVGSRVIVYILRAMLELELEAGMILGFMIL</sequence>